<dbReference type="Pfam" id="PF00415">
    <property type="entry name" value="RCC1"/>
    <property type="match status" value="1"/>
</dbReference>
<dbReference type="PROSITE" id="PS50012">
    <property type="entry name" value="RCC1_3"/>
    <property type="match status" value="1"/>
</dbReference>
<accession>A0A937UMK4</accession>
<keyword evidence="1" id="KW-0732">Signal</keyword>
<dbReference type="EMBL" id="JAEACQ010000153">
    <property type="protein sequence ID" value="MBL7626942.1"/>
    <property type="molecule type" value="Genomic_DNA"/>
</dbReference>
<dbReference type="AlphaFoldDB" id="A0A937UMK4"/>
<name>A0A937UMK4_9ACTN</name>
<dbReference type="Proteomes" id="UP000604475">
    <property type="component" value="Unassembled WGS sequence"/>
</dbReference>
<comment type="caution">
    <text evidence="2">The sequence shown here is derived from an EMBL/GenBank/DDBJ whole genome shotgun (WGS) entry which is preliminary data.</text>
</comment>
<reference evidence="2" key="1">
    <citation type="submission" date="2020-12" db="EMBL/GenBank/DDBJ databases">
        <title>Genomic characterization of non-nitrogen-fixing Frankia strains.</title>
        <authorList>
            <person name="Carlos-Shanley C."/>
            <person name="Guerra T."/>
            <person name="Hahn D."/>
        </authorList>
    </citation>
    <scope>NUCLEOTIDE SEQUENCE</scope>
    <source>
        <strain evidence="2">CN6</strain>
    </source>
</reference>
<dbReference type="InterPro" id="IPR009091">
    <property type="entry name" value="RCC1/BLIP-II"/>
</dbReference>
<dbReference type="Gene3D" id="2.130.10.30">
    <property type="entry name" value="Regulator of chromosome condensation 1/beta-lactamase-inhibitor protein II"/>
    <property type="match status" value="1"/>
</dbReference>
<dbReference type="InterPro" id="IPR000408">
    <property type="entry name" value="Reg_chr_condens"/>
</dbReference>
<feature type="chain" id="PRO_5037416013" evidence="1">
    <location>
        <begin position="30"/>
        <end position="114"/>
    </location>
</feature>
<organism evidence="2 3">
    <name type="scientific">Frankia nepalensis</name>
    <dbReference type="NCBI Taxonomy" id="1836974"/>
    <lineage>
        <taxon>Bacteria</taxon>
        <taxon>Bacillati</taxon>
        <taxon>Actinomycetota</taxon>
        <taxon>Actinomycetes</taxon>
        <taxon>Frankiales</taxon>
        <taxon>Frankiaceae</taxon>
        <taxon>Frankia</taxon>
    </lineage>
</organism>
<feature type="signal peptide" evidence="1">
    <location>
        <begin position="1"/>
        <end position="29"/>
    </location>
</feature>
<evidence type="ECO:0000313" key="2">
    <source>
        <dbReference type="EMBL" id="MBL7626942.1"/>
    </source>
</evidence>
<dbReference type="Pfam" id="PF13540">
    <property type="entry name" value="RCC1_2"/>
    <property type="match status" value="1"/>
</dbReference>
<protein>
    <submittedName>
        <fullName evidence="2">RCC1 repeat- and reductase domain-containing protein</fullName>
    </submittedName>
</protein>
<evidence type="ECO:0000256" key="1">
    <source>
        <dbReference type="SAM" id="SignalP"/>
    </source>
</evidence>
<proteinExistence type="predicted"/>
<evidence type="ECO:0000313" key="3">
    <source>
        <dbReference type="Proteomes" id="UP000604475"/>
    </source>
</evidence>
<sequence length="114" mass="11500">MVSGRRRIGRWAVAMAAAGLVALPAAVSAAPGTGTAPLDADYSVTSVTYSVRAWGNNDHGQLGNGTLANSSVPVPVTDATGLDDVRAIAGRGAAAYALRSDGTVWAWGSNFLGQ</sequence>
<keyword evidence="3" id="KW-1185">Reference proteome</keyword>
<dbReference type="SUPFAM" id="SSF50985">
    <property type="entry name" value="RCC1/BLIP-II"/>
    <property type="match status" value="1"/>
</dbReference>
<feature type="non-terminal residue" evidence="2">
    <location>
        <position position="114"/>
    </location>
</feature>
<gene>
    <name evidence="2" type="ORF">I7412_07140</name>
</gene>